<proteinExistence type="predicted"/>
<dbReference type="AlphaFoldDB" id="L9XQ57"/>
<dbReference type="Proteomes" id="UP000011632">
    <property type="component" value="Unassembled WGS sequence"/>
</dbReference>
<feature type="transmembrane region" description="Helical" evidence="1">
    <location>
        <begin position="12"/>
        <end position="35"/>
    </location>
</feature>
<feature type="transmembrane region" description="Helical" evidence="1">
    <location>
        <begin position="98"/>
        <end position="122"/>
    </location>
</feature>
<gene>
    <name evidence="2" type="ORF">C489_17892</name>
</gene>
<keyword evidence="1" id="KW-0472">Membrane</keyword>
<dbReference type="PATRIC" id="fig|1227496.3.peg.3609"/>
<evidence type="ECO:0000256" key="1">
    <source>
        <dbReference type="SAM" id="Phobius"/>
    </source>
</evidence>
<sequence>MSRTRSADGASVLVERAAGLTAVLGALVMASTVVFTVTGTVGIHNVLLGALVAVIASLHAYRTGEMRSPSIVLAAILALLGIWIAIAPIVAFGVDRQLVLGICGVAGALIVILSLAGVYGSFQTSKSATASA</sequence>
<reference evidence="2 3" key="1">
    <citation type="journal article" date="2014" name="PLoS Genet.">
        <title>Phylogenetically driven sequencing of extremely halophilic archaea reveals strategies for static and dynamic osmo-response.</title>
        <authorList>
            <person name="Becker E.A."/>
            <person name="Seitzer P.M."/>
            <person name="Tritt A."/>
            <person name="Larsen D."/>
            <person name="Krusor M."/>
            <person name="Yao A.I."/>
            <person name="Wu D."/>
            <person name="Madern D."/>
            <person name="Eisen J.A."/>
            <person name="Darling A.E."/>
            <person name="Facciotti M.T."/>
        </authorList>
    </citation>
    <scope>NUCLEOTIDE SEQUENCE [LARGE SCALE GENOMIC DNA]</scope>
    <source>
        <strain evidence="2 3">JCM 10478</strain>
    </source>
</reference>
<feature type="transmembrane region" description="Helical" evidence="1">
    <location>
        <begin position="41"/>
        <end position="59"/>
    </location>
</feature>
<keyword evidence="3" id="KW-1185">Reference proteome</keyword>
<feature type="transmembrane region" description="Helical" evidence="1">
    <location>
        <begin position="71"/>
        <end position="92"/>
    </location>
</feature>
<dbReference type="STRING" id="1227496.C489_17892"/>
<dbReference type="RefSeq" id="WP_006432680.1">
    <property type="nucleotide sequence ID" value="NZ_AOID01000053.1"/>
</dbReference>
<evidence type="ECO:0000313" key="2">
    <source>
        <dbReference type="EMBL" id="ELY63944.1"/>
    </source>
</evidence>
<name>L9XQ57_9EURY</name>
<comment type="caution">
    <text evidence="2">The sequence shown here is derived from an EMBL/GenBank/DDBJ whole genome shotgun (WGS) entry which is preliminary data.</text>
</comment>
<organism evidence="2 3">
    <name type="scientific">Natrinema versiforme JCM 10478</name>
    <dbReference type="NCBI Taxonomy" id="1227496"/>
    <lineage>
        <taxon>Archaea</taxon>
        <taxon>Methanobacteriati</taxon>
        <taxon>Methanobacteriota</taxon>
        <taxon>Stenosarchaea group</taxon>
        <taxon>Halobacteria</taxon>
        <taxon>Halobacteriales</taxon>
        <taxon>Natrialbaceae</taxon>
        <taxon>Natrinema</taxon>
    </lineage>
</organism>
<protein>
    <submittedName>
        <fullName evidence="2">SPW repeat protein</fullName>
    </submittedName>
</protein>
<dbReference type="OrthoDB" id="156873at2157"/>
<accession>L9XQ57</accession>
<dbReference type="EMBL" id="AOID01000053">
    <property type="protein sequence ID" value="ELY63944.1"/>
    <property type="molecule type" value="Genomic_DNA"/>
</dbReference>
<keyword evidence="1" id="KW-0812">Transmembrane</keyword>
<evidence type="ECO:0000313" key="3">
    <source>
        <dbReference type="Proteomes" id="UP000011632"/>
    </source>
</evidence>
<keyword evidence="1" id="KW-1133">Transmembrane helix</keyword>